<comment type="caution">
    <text evidence="1">The sequence shown here is derived from an EMBL/GenBank/DDBJ whole genome shotgun (WGS) entry which is preliminary data.</text>
</comment>
<keyword evidence="2" id="KW-1185">Reference proteome</keyword>
<organism evidence="1 2">
    <name type="scientific">Parelaphostrongylus tenuis</name>
    <name type="common">Meningeal worm</name>
    <dbReference type="NCBI Taxonomy" id="148309"/>
    <lineage>
        <taxon>Eukaryota</taxon>
        <taxon>Metazoa</taxon>
        <taxon>Ecdysozoa</taxon>
        <taxon>Nematoda</taxon>
        <taxon>Chromadorea</taxon>
        <taxon>Rhabditida</taxon>
        <taxon>Rhabditina</taxon>
        <taxon>Rhabditomorpha</taxon>
        <taxon>Strongyloidea</taxon>
        <taxon>Metastrongylidae</taxon>
        <taxon>Parelaphostrongylus</taxon>
    </lineage>
</organism>
<reference evidence="1" key="1">
    <citation type="submission" date="2021-06" db="EMBL/GenBank/DDBJ databases">
        <title>Parelaphostrongylus tenuis whole genome reference sequence.</title>
        <authorList>
            <person name="Garwood T.J."/>
            <person name="Larsen P.A."/>
            <person name="Fountain-Jones N.M."/>
            <person name="Garbe J.R."/>
            <person name="Macchietto M.G."/>
            <person name="Kania S.A."/>
            <person name="Gerhold R.W."/>
            <person name="Richards J.E."/>
            <person name="Wolf T.M."/>
        </authorList>
    </citation>
    <scope>NUCLEOTIDE SEQUENCE</scope>
    <source>
        <strain evidence="1">MNPRO001-30</strain>
        <tissue evidence="1">Meninges</tissue>
    </source>
</reference>
<gene>
    <name evidence="1" type="ORF">KIN20_015174</name>
</gene>
<accession>A0AAD5MEI4</accession>
<sequence>MAKVYCIIVGNKVTGICTTTAAGNQKMCSMPKAGEVMVTAVPNKHLTILGSCSIWTALLFREVYFGKKKMCRPQTSLASWSKAMWESVVNRVVRMLASRPLGSNFFSARANVGGN</sequence>
<dbReference type="AlphaFoldDB" id="A0AAD5MEI4"/>
<name>A0AAD5MEI4_PARTN</name>
<evidence type="ECO:0000313" key="1">
    <source>
        <dbReference type="EMBL" id="KAJ1357122.1"/>
    </source>
</evidence>
<dbReference type="Proteomes" id="UP001196413">
    <property type="component" value="Unassembled WGS sequence"/>
</dbReference>
<evidence type="ECO:0000313" key="2">
    <source>
        <dbReference type="Proteomes" id="UP001196413"/>
    </source>
</evidence>
<proteinExistence type="predicted"/>
<dbReference type="EMBL" id="JAHQIW010003043">
    <property type="protein sequence ID" value="KAJ1357122.1"/>
    <property type="molecule type" value="Genomic_DNA"/>
</dbReference>
<protein>
    <submittedName>
        <fullName evidence="1">Uncharacterized protein</fullName>
    </submittedName>
</protein>